<dbReference type="EMBL" id="JFFR01000033">
    <property type="protein sequence ID" value="KDN26527.1"/>
    <property type="molecule type" value="Genomic_DNA"/>
</dbReference>
<dbReference type="STRING" id="212667.VFDL14_11635"/>
<feature type="binding site" evidence="7">
    <location>
        <position position="110"/>
    </location>
    <ligand>
        <name>Zn(2+)</name>
        <dbReference type="ChEBI" id="CHEBI:29105"/>
    </ligand>
</feature>
<dbReference type="InterPro" id="IPR002481">
    <property type="entry name" value="FUR"/>
</dbReference>
<keyword evidence="2" id="KW-0678">Repressor</keyword>
<gene>
    <name evidence="8" type="ORF">VFDL14_11635</name>
</gene>
<dbReference type="OrthoDB" id="9801127at2"/>
<feature type="binding site" evidence="7">
    <location>
        <position position="148"/>
    </location>
    <ligand>
        <name>Zn(2+)</name>
        <dbReference type="ChEBI" id="CHEBI:29105"/>
    </ligand>
</feature>
<dbReference type="InterPro" id="IPR036390">
    <property type="entry name" value="WH_DNA-bd_sf"/>
</dbReference>
<dbReference type="RefSeq" id="WP_032553842.1">
    <property type="nucleotide sequence ID" value="NZ_JFFR01000033.1"/>
</dbReference>
<accession>A0A066UKW5</accession>
<sequence length="162" mass="18400">MTKPVDTDAQLKHVENNFKARGKQLTATRRLILRALIGSGKALSAYDIVDYCRDHLDKTIQAMSVYRILEFLEKEHLAHKLKVSNKYIACSHILCEHEHGIPQFFICSKCDKISEQTIDPKLIMDLQSNAREEGFTVISPQLEINCVCDDCLKQEKTCCGST</sequence>
<dbReference type="GO" id="GO:0045892">
    <property type="term" value="P:negative regulation of DNA-templated transcription"/>
    <property type="evidence" value="ECO:0007669"/>
    <property type="project" value="TreeGrafter"/>
</dbReference>
<proteinExistence type="inferred from homology"/>
<name>A0A066UKW5_9VIBR</name>
<reference evidence="8 9" key="1">
    <citation type="submission" date="2014-02" db="EMBL/GenBank/DDBJ databases">
        <title>Vibrio fortis Dalian14 Genome Sequencing.</title>
        <authorList>
            <person name="Wang Y."/>
            <person name="Song L."/>
            <person name="Liu G."/>
            <person name="Ding J."/>
        </authorList>
    </citation>
    <scope>NUCLEOTIDE SEQUENCE [LARGE SCALE GENOMIC DNA]</scope>
    <source>
        <strain evidence="8 9">Dalian14</strain>
    </source>
</reference>
<evidence type="ECO:0000256" key="1">
    <source>
        <dbReference type="ARBA" id="ARBA00007957"/>
    </source>
</evidence>
<keyword evidence="6" id="KW-0804">Transcription</keyword>
<organism evidence="8 9">
    <name type="scientific">Vibrio fortis</name>
    <dbReference type="NCBI Taxonomy" id="212667"/>
    <lineage>
        <taxon>Bacteria</taxon>
        <taxon>Pseudomonadati</taxon>
        <taxon>Pseudomonadota</taxon>
        <taxon>Gammaproteobacteria</taxon>
        <taxon>Vibrionales</taxon>
        <taxon>Vibrionaceae</taxon>
        <taxon>Vibrio</taxon>
    </lineage>
</organism>
<dbReference type="Proteomes" id="UP000027219">
    <property type="component" value="Unassembled WGS sequence"/>
</dbReference>
<dbReference type="AlphaFoldDB" id="A0A066UKW5"/>
<comment type="cofactor">
    <cofactor evidence="7">
        <name>Zn(2+)</name>
        <dbReference type="ChEBI" id="CHEBI:29105"/>
    </cofactor>
    <text evidence="7">Binds 1 zinc ion per subunit.</text>
</comment>
<evidence type="ECO:0000256" key="5">
    <source>
        <dbReference type="ARBA" id="ARBA00023125"/>
    </source>
</evidence>
<dbReference type="GO" id="GO:0003700">
    <property type="term" value="F:DNA-binding transcription factor activity"/>
    <property type="evidence" value="ECO:0007669"/>
    <property type="project" value="InterPro"/>
</dbReference>
<protein>
    <submittedName>
        <fullName evidence="8">Fur family transcriptional regulator</fullName>
    </submittedName>
</protein>
<dbReference type="Gene3D" id="1.10.10.10">
    <property type="entry name" value="Winged helix-like DNA-binding domain superfamily/Winged helix DNA-binding domain"/>
    <property type="match status" value="1"/>
</dbReference>
<keyword evidence="3 7" id="KW-0862">Zinc</keyword>
<evidence type="ECO:0000313" key="8">
    <source>
        <dbReference type="EMBL" id="KDN26527.1"/>
    </source>
</evidence>
<evidence type="ECO:0000256" key="6">
    <source>
        <dbReference type="ARBA" id="ARBA00023163"/>
    </source>
</evidence>
<evidence type="ECO:0000256" key="2">
    <source>
        <dbReference type="ARBA" id="ARBA00022491"/>
    </source>
</evidence>
<dbReference type="Pfam" id="PF01475">
    <property type="entry name" value="FUR"/>
    <property type="match status" value="1"/>
</dbReference>
<dbReference type="SUPFAM" id="SSF46785">
    <property type="entry name" value="Winged helix' DNA-binding domain"/>
    <property type="match status" value="1"/>
</dbReference>
<dbReference type="InterPro" id="IPR043135">
    <property type="entry name" value="Fur_C"/>
</dbReference>
<evidence type="ECO:0000256" key="4">
    <source>
        <dbReference type="ARBA" id="ARBA00023015"/>
    </source>
</evidence>
<comment type="similarity">
    <text evidence="1">Belongs to the Fur family.</text>
</comment>
<dbReference type="Gene3D" id="3.30.1490.190">
    <property type="match status" value="1"/>
</dbReference>
<dbReference type="InterPro" id="IPR036388">
    <property type="entry name" value="WH-like_DNA-bd_sf"/>
</dbReference>
<keyword evidence="7" id="KW-0479">Metal-binding</keyword>
<dbReference type="PANTHER" id="PTHR33202:SF6">
    <property type="entry name" value="ZINC UPTAKE REGULATION PROTEIN"/>
    <property type="match status" value="1"/>
</dbReference>
<dbReference type="GO" id="GO:0000976">
    <property type="term" value="F:transcription cis-regulatory region binding"/>
    <property type="evidence" value="ECO:0007669"/>
    <property type="project" value="TreeGrafter"/>
</dbReference>
<keyword evidence="9" id="KW-1185">Reference proteome</keyword>
<evidence type="ECO:0000256" key="7">
    <source>
        <dbReference type="PIRSR" id="PIRSR602481-1"/>
    </source>
</evidence>
<dbReference type="GO" id="GO:0005829">
    <property type="term" value="C:cytosol"/>
    <property type="evidence" value="ECO:0007669"/>
    <property type="project" value="TreeGrafter"/>
</dbReference>
<keyword evidence="4" id="KW-0805">Transcription regulation</keyword>
<dbReference type="GO" id="GO:1900376">
    <property type="term" value="P:regulation of secondary metabolite biosynthetic process"/>
    <property type="evidence" value="ECO:0007669"/>
    <property type="project" value="TreeGrafter"/>
</dbReference>
<feature type="binding site" evidence="7">
    <location>
        <position position="151"/>
    </location>
    <ligand>
        <name>Zn(2+)</name>
        <dbReference type="ChEBI" id="CHEBI:29105"/>
    </ligand>
</feature>
<evidence type="ECO:0000313" key="9">
    <source>
        <dbReference type="Proteomes" id="UP000027219"/>
    </source>
</evidence>
<dbReference type="PANTHER" id="PTHR33202">
    <property type="entry name" value="ZINC UPTAKE REGULATION PROTEIN"/>
    <property type="match status" value="1"/>
</dbReference>
<evidence type="ECO:0000256" key="3">
    <source>
        <dbReference type="ARBA" id="ARBA00022833"/>
    </source>
</evidence>
<keyword evidence="5" id="KW-0238">DNA-binding</keyword>
<dbReference type="GO" id="GO:0008270">
    <property type="term" value="F:zinc ion binding"/>
    <property type="evidence" value="ECO:0007669"/>
    <property type="project" value="TreeGrafter"/>
</dbReference>
<feature type="binding site" evidence="7">
    <location>
        <position position="107"/>
    </location>
    <ligand>
        <name>Zn(2+)</name>
        <dbReference type="ChEBI" id="CHEBI:29105"/>
    </ligand>
</feature>
<comment type="caution">
    <text evidence="8">The sequence shown here is derived from an EMBL/GenBank/DDBJ whole genome shotgun (WGS) entry which is preliminary data.</text>
</comment>